<gene>
    <name evidence="2" type="ORF">PMIN01_00746</name>
</gene>
<evidence type="ECO:0000313" key="3">
    <source>
        <dbReference type="Proteomes" id="UP000756921"/>
    </source>
</evidence>
<dbReference type="OrthoDB" id="3231004at2759"/>
<protein>
    <submittedName>
        <fullName evidence="2">Uncharacterized protein</fullName>
    </submittedName>
</protein>
<name>A0A9P6GSU7_9PLEO</name>
<reference evidence="2" key="1">
    <citation type="journal article" date="2020" name="Mol. Plant Microbe Interact.">
        <title>Genome Sequence of the Biocontrol Agent Coniothyrium minitans strain Conio (IMI 134523).</title>
        <authorList>
            <person name="Patel D."/>
            <person name="Shittu T.A."/>
            <person name="Baroncelli R."/>
            <person name="Muthumeenakshi S."/>
            <person name="Osborne T.H."/>
            <person name="Janganan T.K."/>
            <person name="Sreenivasaprasad S."/>
        </authorList>
    </citation>
    <scope>NUCLEOTIDE SEQUENCE</scope>
    <source>
        <strain evidence="2">Conio</strain>
    </source>
</reference>
<dbReference type="EMBL" id="WJXW01000001">
    <property type="protein sequence ID" value="KAF9741207.1"/>
    <property type="molecule type" value="Genomic_DNA"/>
</dbReference>
<accession>A0A9P6GSU7</accession>
<organism evidence="2 3">
    <name type="scientific">Paraphaeosphaeria minitans</name>
    <dbReference type="NCBI Taxonomy" id="565426"/>
    <lineage>
        <taxon>Eukaryota</taxon>
        <taxon>Fungi</taxon>
        <taxon>Dikarya</taxon>
        <taxon>Ascomycota</taxon>
        <taxon>Pezizomycotina</taxon>
        <taxon>Dothideomycetes</taxon>
        <taxon>Pleosporomycetidae</taxon>
        <taxon>Pleosporales</taxon>
        <taxon>Massarineae</taxon>
        <taxon>Didymosphaeriaceae</taxon>
        <taxon>Paraphaeosphaeria</taxon>
    </lineage>
</organism>
<proteinExistence type="predicted"/>
<feature type="region of interest" description="Disordered" evidence="1">
    <location>
        <begin position="35"/>
        <end position="68"/>
    </location>
</feature>
<comment type="caution">
    <text evidence="2">The sequence shown here is derived from an EMBL/GenBank/DDBJ whole genome shotgun (WGS) entry which is preliminary data.</text>
</comment>
<sequence length="813" mass="88987">MSLSAPYSNAMRTGQGFNTYTQEIRLENAVIVGKFDPNKKKASSDVPVPSDGAVPSPPPVTQEASVTAHPLSEAPAVAINGVQQPEPREISRAVTPSPPPTPGSGSALDVVTAPTRELPFEIPVGPAPKTSQSVTYSTRAIENVSDIMDALNISTSMSIKYGTIRGNGNASFVNENKVLDSELNYVVSVMVNNDAQSPIEDMEFQDIPGLPLDRFTEVYGDSFISGFTEGGEFNAVISIKLNDQSKHRSVKQAVDVQLAVGPPSLELGASEAIAKEHSEALKNTEISISVNWVGGGEIKKPTVPWTIQSVVAVANAFPSLVARSSARTQAILTRYTSLRSFQTWKWTRLLEERKIWDSDSRNQKGGENNKSGKELYEEPVIILNYVPCVLYTVELFDALIMYKKLWKRIGEMLQNPSQYKIKKAPKTLRRITSRADLKAPAKDLSPLLTRDASKQALGISPVASDDSPCQNKTQDALGMERAFTFAVEEGHTGWNLLESNARQDPIPPEPLALNEARLQCREAMTLITEEASRLVDHPHLAYAQYDSKTKSTRMKRPNYAYPEVLKERLPIPIHNSIVSDLSNDGAYLKTAAFISEDNIWFEPDMVGDPKAGPDDFRRKYGMGGKYEDFSSLELTEPHGSRGANPLRRIALHRFSLSSVKSWVSTAALKQAENGIGAIGLARVHDNPSEAGHDGCNHHLGHLHSSDDASDFKALDMGGVDITKIEIAYVPGSGYIAGLTLFDQMDGQQTERLRWKQWEGKEPQGLVHVINEPPNRGDGTVWEFVGLAGSWIDTLGNGHVLARVSGIWKKVGEA</sequence>
<keyword evidence="3" id="KW-1185">Reference proteome</keyword>
<evidence type="ECO:0000313" key="2">
    <source>
        <dbReference type="EMBL" id="KAF9741207.1"/>
    </source>
</evidence>
<dbReference type="Proteomes" id="UP000756921">
    <property type="component" value="Unassembled WGS sequence"/>
</dbReference>
<evidence type="ECO:0000256" key="1">
    <source>
        <dbReference type="SAM" id="MobiDB-lite"/>
    </source>
</evidence>
<dbReference type="AlphaFoldDB" id="A0A9P6GSU7"/>